<evidence type="ECO:0000313" key="1">
    <source>
        <dbReference type="EMBL" id="KKO11861.1"/>
    </source>
</evidence>
<dbReference type="EMBL" id="LAZR01000002">
    <property type="protein sequence ID" value="KKO11861.1"/>
    <property type="molecule type" value="Genomic_DNA"/>
</dbReference>
<dbReference type="AlphaFoldDB" id="A0A0F9W3K8"/>
<reference evidence="1" key="1">
    <citation type="journal article" date="2015" name="Nature">
        <title>Complex archaea that bridge the gap between prokaryotes and eukaryotes.</title>
        <authorList>
            <person name="Spang A."/>
            <person name="Saw J.H."/>
            <person name="Jorgensen S.L."/>
            <person name="Zaremba-Niedzwiedzka K."/>
            <person name="Martijn J."/>
            <person name="Lind A.E."/>
            <person name="van Eijk R."/>
            <person name="Schleper C."/>
            <person name="Guy L."/>
            <person name="Ettema T.J."/>
        </authorList>
    </citation>
    <scope>NUCLEOTIDE SEQUENCE</scope>
</reference>
<dbReference type="Gene3D" id="3.40.50.2000">
    <property type="entry name" value="Glycogen Phosphorylase B"/>
    <property type="match status" value="1"/>
</dbReference>
<dbReference type="CDD" id="cd01635">
    <property type="entry name" value="Glycosyltransferase_GTB-type"/>
    <property type="match status" value="1"/>
</dbReference>
<accession>A0A0F9W3K8</accession>
<organism evidence="1">
    <name type="scientific">marine sediment metagenome</name>
    <dbReference type="NCBI Taxonomy" id="412755"/>
    <lineage>
        <taxon>unclassified sequences</taxon>
        <taxon>metagenomes</taxon>
        <taxon>ecological metagenomes</taxon>
    </lineage>
</organism>
<dbReference type="SUPFAM" id="SSF53756">
    <property type="entry name" value="UDP-Glycosyltransferase/glycogen phosphorylase"/>
    <property type="match status" value="1"/>
</dbReference>
<name>A0A0F9W3K8_9ZZZZ</name>
<sequence>MKIGLIGNMNNNNFALMRYFRDLGVDAHLLLYINDGQGTISHFKPEYDTWDIEKWAPYILQTNIPNAPVSALDFPLSWLVAGRAMFRTCLGLQEGWAQCVSRRQIRNAYTGFDRLVASGISPATLLRANLRLDIFYPYSTGVEFLETGEFVAQFSTGSKYFNLIRRKVAERQAKGVMSAFNSVNSEMAVTQDTFLSIGVTPRVLNTPSVYNRERLPDLAPTENLHRIAGLIRSTSFSIFHQSRLMWKNNGQFSDEDWRLESKNTQWLIHAFAQLVLARPELKPLLLIIEYGPDVGPTKQLAKELGIADCIEWLPKMGRRELLWVLSRVSVGCGEFYDVPKMIWGGTGWEALASGKPLLQGFNFELGEFEQIYGYPQPPMLPVRAQEDILVHLLEMADKPEKCEEIGQNAKIWFNRYNGIGLARKWLDILMAPRMDESAEKYDRQTKTTHTYPR</sequence>
<proteinExistence type="predicted"/>
<comment type="caution">
    <text evidence="1">The sequence shown here is derived from an EMBL/GenBank/DDBJ whole genome shotgun (WGS) entry which is preliminary data.</text>
</comment>
<gene>
    <name evidence="1" type="ORF">LCGC14_0013650</name>
</gene>
<evidence type="ECO:0008006" key="2">
    <source>
        <dbReference type="Google" id="ProtNLM"/>
    </source>
</evidence>
<protein>
    <recommendedName>
        <fullName evidence="2">Glycosyl transferase family 1 domain-containing protein</fullName>
    </recommendedName>
</protein>